<dbReference type="PANTHER" id="PTHR33867">
    <property type="entry name" value="RIBOSOME MATURATION FACTOR RIMP"/>
    <property type="match status" value="1"/>
</dbReference>
<keyword evidence="2 3" id="KW-0690">Ribosome biogenesis</keyword>
<comment type="function">
    <text evidence="3">Required for maturation of 30S ribosomal subunits.</text>
</comment>
<dbReference type="RefSeq" id="WP_345080836.1">
    <property type="nucleotide sequence ID" value="NZ_BAABFA010000010.1"/>
</dbReference>
<dbReference type="EMBL" id="BAABFA010000010">
    <property type="protein sequence ID" value="GAA4464386.1"/>
    <property type="molecule type" value="Genomic_DNA"/>
</dbReference>
<keyword evidence="7" id="KW-1185">Reference proteome</keyword>
<dbReference type="SUPFAM" id="SSF74942">
    <property type="entry name" value="YhbC-like, C-terminal domain"/>
    <property type="match status" value="1"/>
</dbReference>
<dbReference type="InterPro" id="IPR028998">
    <property type="entry name" value="RimP_C"/>
</dbReference>
<dbReference type="Proteomes" id="UP001500067">
    <property type="component" value="Unassembled WGS sequence"/>
</dbReference>
<organism evidence="6 7">
    <name type="scientific">Nemorincola caseinilytica</name>
    <dbReference type="NCBI Taxonomy" id="2054315"/>
    <lineage>
        <taxon>Bacteria</taxon>
        <taxon>Pseudomonadati</taxon>
        <taxon>Bacteroidota</taxon>
        <taxon>Chitinophagia</taxon>
        <taxon>Chitinophagales</taxon>
        <taxon>Chitinophagaceae</taxon>
        <taxon>Nemorincola</taxon>
    </lineage>
</organism>
<feature type="domain" description="Ribosome maturation factor RimP C-terminal" evidence="5">
    <location>
        <begin position="84"/>
        <end position="150"/>
    </location>
</feature>
<evidence type="ECO:0000256" key="2">
    <source>
        <dbReference type="ARBA" id="ARBA00022517"/>
    </source>
</evidence>
<comment type="subcellular location">
    <subcellularLocation>
        <location evidence="3">Cytoplasm</location>
    </subcellularLocation>
</comment>
<evidence type="ECO:0000259" key="4">
    <source>
        <dbReference type="Pfam" id="PF02576"/>
    </source>
</evidence>
<dbReference type="InterPro" id="IPR028989">
    <property type="entry name" value="RimP_N"/>
</dbReference>
<dbReference type="SUPFAM" id="SSF75420">
    <property type="entry name" value="YhbC-like, N-terminal domain"/>
    <property type="match status" value="1"/>
</dbReference>
<reference evidence="7" key="1">
    <citation type="journal article" date="2019" name="Int. J. Syst. Evol. Microbiol.">
        <title>The Global Catalogue of Microorganisms (GCM) 10K type strain sequencing project: providing services to taxonomists for standard genome sequencing and annotation.</title>
        <authorList>
            <consortium name="The Broad Institute Genomics Platform"/>
            <consortium name="The Broad Institute Genome Sequencing Center for Infectious Disease"/>
            <person name="Wu L."/>
            <person name="Ma J."/>
        </authorList>
    </citation>
    <scope>NUCLEOTIDE SEQUENCE [LARGE SCALE GENOMIC DNA]</scope>
    <source>
        <strain evidence="7">JCM 32105</strain>
    </source>
</reference>
<dbReference type="Pfam" id="PF02576">
    <property type="entry name" value="RimP_N"/>
    <property type="match status" value="1"/>
</dbReference>
<accession>A0ABP8NB43</accession>
<feature type="domain" description="Ribosome maturation factor RimP N-terminal" evidence="4">
    <location>
        <begin position="12"/>
        <end position="81"/>
    </location>
</feature>
<dbReference type="HAMAP" id="MF_01077">
    <property type="entry name" value="RimP"/>
    <property type="match status" value="1"/>
</dbReference>
<comment type="similarity">
    <text evidence="3">Belongs to the RimP family.</text>
</comment>
<evidence type="ECO:0000256" key="3">
    <source>
        <dbReference type="HAMAP-Rule" id="MF_01077"/>
    </source>
</evidence>
<name>A0ABP8NB43_9BACT</name>
<sequence length="152" mass="16857">MAEIIEKVYALLEPLLDGTDIFVVNIKVKPTNNLKVYLDADSGFSITKSSSVNRKLYAAIEAAGMFPDGDFSLEVSSPGVDEPLTQMRQYKKNIGRKVTVTDKEDKEVTGMLREVTDEHMVLEVKGKKASDPVKSTEIAFSNIKKTVVQIIF</sequence>
<comment type="caution">
    <text evidence="6">The sequence shown here is derived from an EMBL/GenBank/DDBJ whole genome shotgun (WGS) entry which is preliminary data.</text>
</comment>
<dbReference type="Gene3D" id="3.30.300.70">
    <property type="entry name" value="RimP-like superfamily, N-terminal"/>
    <property type="match status" value="1"/>
</dbReference>
<dbReference type="PANTHER" id="PTHR33867:SF1">
    <property type="entry name" value="RIBOSOME MATURATION FACTOR RIMP"/>
    <property type="match status" value="1"/>
</dbReference>
<dbReference type="InterPro" id="IPR036847">
    <property type="entry name" value="RimP_C_sf"/>
</dbReference>
<dbReference type="InterPro" id="IPR003728">
    <property type="entry name" value="Ribosome_maturation_RimP"/>
</dbReference>
<gene>
    <name evidence="3 6" type="primary">rimP</name>
    <name evidence="6" type="ORF">GCM10023093_14590</name>
</gene>
<evidence type="ECO:0000313" key="7">
    <source>
        <dbReference type="Proteomes" id="UP001500067"/>
    </source>
</evidence>
<proteinExistence type="inferred from homology"/>
<protein>
    <recommendedName>
        <fullName evidence="3">Ribosome maturation factor RimP</fullName>
    </recommendedName>
</protein>
<evidence type="ECO:0000256" key="1">
    <source>
        <dbReference type="ARBA" id="ARBA00022490"/>
    </source>
</evidence>
<dbReference type="Pfam" id="PF17384">
    <property type="entry name" value="DUF150_C"/>
    <property type="match status" value="1"/>
</dbReference>
<dbReference type="Gene3D" id="2.30.30.180">
    <property type="entry name" value="Ribosome maturation factor RimP, C-terminal domain"/>
    <property type="match status" value="1"/>
</dbReference>
<dbReference type="CDD" id="cd01734">
    <property type="entry name" value="YlxS_C"/>
    <property type="match status" value="1"/>
</dbReference>
<evidence type="ECO:0000259" key="5">
    <source>
        <dbReference type="Pfam" id="PF17384"/>
    </source>
</evidence>
<dbReference type="InterPro" id="IPR035956">
    <property type="entry name" value="RimP_N_sf"/>
</dbReference>
<keyword evidence="1 3" id="KW-0963">Cytoplasm</keyword>
<evidence type="ECO:0000313" key="6">
    <source>
        <dbReference type="EMBL" id="GAA4464386.1"/>
    </source>
</evidence>